<evidence type="ECO:0000313" key="9">
    <source>
        <dbReference type="EMBL" id="KGQ31780.1"/>
    </source>
</evidence>
<evidence type="ECO:0000256" key="4">
    <source>
        <dbReference type="ARBA" id="ARBA00022475"/>
    </source>
</evidence>
<dbReference type="InterPro" id="IPR009328">
    <property type="entry name" value="DUF986"/>
</dbReference>
<evidence type="ECO:0000256" key="6">
    <source>
        <dbReference type="ARBA" id="ARBA00022989"/>
    </source>
</evidence>
<comment type="caution">
    <text evidence="9">The sequence shown here is derived from an EMBL/GenBank/DDBJ whole genome shotgun (WGS) entry which is preliminary data.</text>
</comment>
<evidence type="ECO:0000256" key="1">
    <source>
        <dbReference type="ARBA" id="ARBA00004651"/>
    </source>
</evidence>
<reference evidence="9 10" key="1">
    <citation type="submission" date="2014-08" db="EMBL/GenBank/DDBJ databases">
        <title>Chaperone-usher fimbriae in a diverse selection of Gallibacterium genomes.</title>
        <authorList>
            <person name="Kudirkiene E."/>
            <person name="Bager R.J."/>
            <person name="Johnson T.J."/>
            <person name="Bojesen A.M."/>
        </authorList>
    </citation>
    <scope>NUCLEOTIDE SEQUENCE [LARGE SCALE GENOMIC DNA]</scope>
    <source>
        <strain evidence="9 10">20558/3kl.</strain>
    </source>
</reference>
<keyword evidence="4" id="KW-1003">Cell membrane</keyword>
<dbReference type="EMBL" id="JPXS01000030">
    <property type="protein sequence ID" value="KGQ31780.1"/>
    <property type="molecule type" value="Genomic_DNA"/>
</dbReference>
<evidence type="ECO:0000256" key="2">
    <source>
        <dbReference type="ARBA" id="ARBA00009962"/>
    </source>
</evidence>
<keyword evidence="7 8" id="KW-0472">Membrane</keyword>
<keyword evidence="5 8" id="KW-0812">Transmembrane</keyword>
<accession>A0A0A2XM80</accession>
<gene>
    <name evidence="9" type="ORF">JP32_06320</name>
</gene>
<protein>
    <recommendedName>
        <fullName evidence="3">UPF0266 membrane protein YobD</fullName>
    </recommendedName>
</protein>
<evidence type="ECO:0000256" key="3">
    <source>
        <dbReference type="ARBA" id="ARBA00019407"/>
    </source>
</evidence>
<dbReference type="GO" id="GO:0005886">
    <property type="term" value="C:plasma membrane"/>
    <property type="evidence" value="ECO:0007669"/>
    <property type="project" value="UniProtKB-SubCell"/>
</dbReference>
<comment type="similarity">
    <text evidence="2">Belongs to the UPF0266 family.</text>
</comment>
<feature type="transmembrane region" description="Helical" evidence="8">
    <location>
        <begin position="68"/>
        <end position="86"/>
    </location>
</feature>
<dbReference type="Proteomes" id="UP000030526">
    <property type="component" value="Unassembled WGS sequence"/>
</dbReference>
<dbReference type="RefSeq" id="WP_013745573.1">
    <property type="nucleotide sequence ID" value="NZ_JPXP01000036.1"/>
</dbReference>
<evidence type="ECO:0000256" key="7">
    <source>
        <dbReference type="ARBA" id="ARBA00023136"/>
    </source>
</evidence>
<dbReference type="PATRIC" id="fig|1005058.3.peg.742"/>
<dbReference type="Pfam" id="PF06173">
    <property type="entry name" value="DUF986"/>
    <property type="match status" value="1"/>
</dbReference>
<dbReference type="AlphaFoldDB" id="A0A0A2XM80"/>
<evidence type="ECO:0000313" key="10">
    <source>
        <dbReference type="Proteomes" id="UP000030526"/>
    </source>
</evidence>
<keyword evidence="6 8" id="KW-1133">Transmembrane helix</keyword>
<name>A0A0A2XM80_9PAST</name>
<dbReference type="OMA" id="LYLFWIR"/>
<sequence length="161" mass="18669">MLINAILFTLIILYFLFAIYDQFLMEKRYGKTALKIRLLRKQKIEGVVMLGLIWLAVYQAVPQGLEQMTIYLLVMVSILLIYHFFVRYPLFLLKQDGFFLNNIYIPYQHINAINISENGFLQIVLKNHKALPVYIENVDDIAAVLQFLAQSGRITQPIGGK</sequence>
<feature type="transmembrane region" description="Helical" evidence="8">
    <location>
        <begin position="44"/>
        <end position="62"/>
    </location>
</feature>
<evidence type="ECO:0000256" key="8">
    <source>
        <dbReference type="SAM" id="Phobius"/>
    </source>
</evidence>
<organism evidence="9 10">
    <name type="scientific">Gallibacterium anatis</name>
    <dbReference type="NCBI Taxonomy" id="750"/>
    <lineage>
        <taxon>Bacteria</taxon>
        <taxon>Pseudomonadati</taxon>
        <taxon>Pseudomonadota</taxon>
        <taxon>Gammaproteobacteria</taxon>
        <taxon>Pasteurellales</taxon>
        <taxon>Pasteurellaceae</taxon>
        <taxon>Gallibacterium</taxon>
    </lineage>
</organism>
<comment type="subcellular location">
    <subcellularLocation>
        <location evidence="1">Cell membrane</location>
        <topology evidence="1">Multi-pass membrane protein</topology>
    </subcellularLocation>
</comment>
<feature type="transmembrane region" description="Helical" evidence="8">
    <location>
        <begin position="6"/>
        <end position="23"/>
    </location>
</feature>
<evidence type="ECO:0000256" key="5">
    <source>
        <dbReference type="ARBA" id="ARBA00022692"/>
    </source>
</evidence>
<proteinExistence type="inferred from homology"/>